<name>A0A6A6B561_9PEZI</name>
<gene>
    <name evidence="2" type="ORF">K452DRAFT_84052</name>
</gene>
<dbReference type="RefSeq" id="XP_033394471.1">
    <property type="nucleotide sequence ID" value="XM_033547213.1"/>
</dbReference>
<keyword evidence="1" id="KW-0472">Membrane</keyword>
<reference evidence="2" key="1">
    <citation type="journal article" date="2020" name="Stud. Mycol.">
        <title>101 Dothideomycetes genomes: a test case for predicting lifestyles and emergence of pathogens.</title>
        <authorList>
            <person name="Haridas S."/>
            <person name="Albert R."/>
            <person name="Binder M."/>
            <person name="Bloem J."/>
            <person name="Labutti K."/>
            <person name="Salamov A."/>
            <person name="Andreopoulos B."/>
            <person name="Baker S."/>
            <person name="Barry K."/>
            <person name="Bills G."/>
            <person name="Bluhm B."/>
            <person name="Cannon C."/>
            <person name="Castanera R."/>
            <person name="Culley D."/>
            <person name="Daum C."/>
            <person name="Ezra D."/>
            <person name="Gonzalez J."/>
            <person name="Henrissat B."/>
            <person name="Kuo A."/>
            <person name="Liang C."/>
            <person name="Lipzen A."/>
            <person name="Lutzoni F."/>
            <person name="Magnuson J."/>
            <person name="Mondo S."/>
            <person name="Nolan M."/>
            <person name="Ohm R."/>
            <person name="Pangilinan J."/>
            <person name="Park H.-J."/>
            <person name="Ramirez L."/>
            <person name="Alfaro M."/>
            <person name="Sun H."/>
            <person name="Tritt A."/>
            <person name="Yoshinaga Y."/>
            <person name="Zwiers L.-H."/>
            <person name="Turgeon B."/>
            <person name="Goodwin S."/>
            <person name="Spatafora J."/>
            <person name="Crous P."/>
            <person name="Grigoriev I."/>
        </authorList>
    </citation>
    <scope>NUCLEOTIDE SEQUENCE</scope>
    <source>
        <strain evidence="2">CBS 121167</strain>
    </source>
</reference>
<keyword evidence="1" id="KW-1133">Transmembrane helix</keyword>
<protein>
    <submittedName>
        <fullName evidence="2">Uncharacterized protein</fullName>
    </submittedName>
</protein>
<dbReference type="GeneID" id="54304720"/>
<keyword evidence="3" id="KW-1185">Reference proteome</keyword>
<dbReference type="Proteomes" id="UP000799438">
    <property type="component" value="Unassembled WGS sequence"/>
</dbReference>
<dbReference type="AlphaFoldDB" id="A0A6A6B561"/>
<proteinExistence type="predicted"/>
<accession>A0A6A6B561</accession>
<evidence type="ECO:0000313" key="3">
    <source>
        <dbReference type="Proteomes" id="UP000799438"/>
    </source>
</evidence>
<keyword evidence="1" id="KW-0812">Transmembrane</keyword>
<dbReference type="EMBL" id="ML995495">
    <property type="protein sequence ID" value="KAF2138758.1"/>
    <property type="molecule type" value="Genomic_DNA"/>
</dbReference>
<feature type="transmembrane region" description="Helical" evidence="1">
    <location>
        <begin position="27"/>
        <end position="50"/>
    </location>
</feature>
<evidence type="ECO:0000256" key="1">
    <source>
        <dbReference type="SAM" id="Phobius"/>
    </source>
</evidence>
<sequence>MLNQEHYFSSSLLQLITISALQPAKTILIFTTSYGFIFLCYFYFNLYIFLVHCPDPHQPQSHPMSSKLLPQPRQLQRHLLPPQLQLRRLKPSLL</sequence>
<evidence type="ECO:0000313" key="2">
    <source>
        <dbReference type="EMBL" id="KAF2138758.1"/>
    </source>
</evidence>
<organism evidence="2 3">
    <name type="scientific">Aplosporella prunicola CBS 121167</name>
    <dbReference type="NCBI Taxonomy" id="1176127"/>
    <lineage>
        <taxon>Eukaryota</taxon>
        <taxon>Fungi</taxon>
        <taxon>Dikarya</taxon>
        <taxon>Ascomycota</taxon>
        <taxon>Pezizomycotina</taxon>
        <taxon>Dothideomycetes</taxon>
        <taxon>Dothideomycetes incertae sedis</taxon>
        <taxon>Botryosphaeriales</taxon>
        <taxon>Aplosporellaceae</taxon>
        <taxon>Aplosporella</taxon>
    </lineage>
</organism>